<evidence type="ECO:0000256" key="9">
    <source>
        <dbReference type="RuleBase" id="RU003476"/>
    </source>
</evidence>
<evidence type="ECO:0000256" key="6">
    <source>
        <dbReference type="ARBA" id="ARBA00022801"/>
    </source>
</evidence>
<dbReference type="AlphaFoldDB" id="A0A2N4Z890"/>
<evidence type="ECO:0000313" key="12">
    <source>
        <dbReference type="Proteomes" id="UP000234412"/>
    </source>
</evidence>
<dbReference type="EMBL" id="PIDP01000016">
    <property type="protein sequence ID" value="PLM97761.1"/>
    <property type="molecule type" value="Genomic_DNA"/>
</dbReference>
<dbReference type="PRINTS" id="PR00502">
    <property type="entry name" value="NUDIXFAMILY"/>
</dbReference>
<evidence type="ECO:0000256" key="8">
    <source>
        <dbReference type="ARBA" id="ARBA00032272"/>
    </source>
</evidence>
<dbReference type="InterPro" id="IPR020476">
    <property type="entry name" value="Nudix_hydrolase"/>
</dbReference>
<name>A0A2N4Z890_KLEVA</name>
<sequence>MKKKLTAADMHDPQVIAETQWFSMRKVGIDVAPGERRDFYSIHYPRPAVGIVAIQDEKVLLIRHYRYLIDQVVWAIPSGGVDEGEDPAVAALRELREETGWQAQRVEEIIRFNPSYGSSDQLFITWLATGLRWVGMDADQDEVMETGWFTFDEINQLIARGEMPDGLSLVPLLQLMAQRRSGPLTA</sequence>
<comment type="caution">
    <text evidence="11">The sequence shown here is derived from an EMBL/GenBank/DDBJ whole genome shotgun (WGS) entry which is preliminary data.</text>
</comment>
<dbReference type="PANTHER" id="PTHR11839">
    <property type="entry name" value="UDP/ADP-SUGAR PYROPHOSPHATASE"/>
    <property type="match status" value="1"/>
</dbReference>
<evidence type="ECO:0000256" key="3">
    <source>
        <dbReference type="ARBA" id="ARBA00007275"/>
    </source>
</evidence>
<evidence type="ECO:0000256" key="7">
    <source>
        <dbReference type="ARBA" id="ARBA00032162"/>
    </source>
</evidence>
<accession>A0A3P4IDK6</accession>
<evidence type="ECO:0000256" key="2">
    <source>
        <dbReference type="ARBA" id="ARBA00001946"/>
    </source>
</evidence>
<dbReference type="GO" id="GO:0019693">
    <property type="term" value="P:ribose phosphate metabolic process"/>
    <property type="evidence" value="ECO:0007669"/>
    <property type="project" value="TreeGrafter"/>
</dbReference>
<dbReference type="InterPro" id="IPR015797">
    <property type="entry name" value="NUDIX_hydrolase-like_dom_sf"/>
</dbReference>
<reference evidence="11 12" key="1">
    <citation type="submission" date="2017-11" db="EMBL/GenBank/DDBJ databases">
        <authorList>
            <person name="Han C.G."/>
        </authorList>
    </citation>
    <scope>NUCLEOTIDE SEQUENCE [LARGE SCALE GENOMIC DNA]</scope>
    <source>
        <strain evidence="11 12">A8</strain>
    </source>
</reference>
<dbReference type="GO" id="GO:0005829">
    <property type="term" value="C:cytosol"/>
    <property type="evidence" value="ECO:0007669"/>
    <property type="project" value="TreeGrafter"/>
</dbReference>
<accession>A0A2N4Z890</accession>
<dbReference type="RefSeq" id="WP_023340846.1">
    <property type="nucleotide sequence ID" value="NZ_BIHA01000003.1"/>
</dbReference>
<feature type="domain" description="Nudix hydrolase" evidence="10">
    <location>
        <begin position="44"/>
        <end position="171"/>
    </location>
</feature>
<comment type="cofactor">
    <cofactor evidence="2">
        <name>Mg(2+)</name>
        <dbReference type="ChEBI" id="CHEBI:18420"/>
    </cofactor>
</comment>
<reference evidence="11 12" key="2">
    <citation type="submission" date="2018-01" db="EMBL/GenBank/DDBJ databases">
        <title>Genomic study of Klebsiella pneumoniae.</title>
        <authorList>
            <person name="Yang Y."/>
            <person name="Bicalho R."/>
        </authorList>
    </citation>
    <scope>NUCLEOTIDE SEQUENCE [LARGE SCALE GENOMIC DNA]</scope>
    <source>
        <strain evidence="11 12">A8</strain>
    </source>
</reference>
<dbReference type="SUPFAM" id="SSF55811">
    <property type="entry name" value="Nudix"/>
    <property type="match status" value="1"/>
</dbReference>
<comment type="similarity">
    <text evidence="3">Belongs to the Nudix hydrolase family. NudK subfamily.</text>
</comment>
<dbReference type="Proteomes" id="UP000234412">
    <property type="component" value="Unassembled WGS sequence"/>
</dbReference>
<evidence type="ECO:0000259" key="10">
    <source>
        <dbReference type="PROSITE" id="PS51462"/>
    </source>
</evidence>
<dbReference type="PROSITE" id="PS51462">
    <property type="entry name" value="NUDIX"/>
    <property type="match status" value="1"/>
</dbReference>
<evidence type="ECO:0000313" key="11">
    <source>
        <dbReference type="EMBL" id="PLM97761.1"/>
    </source>
</evidence>
<dbReference type="InterPro" id="IPR000086">
    <property type="entry name" value="NUDIX_hydrolase_dom"/>
</dbReference>
<comment type="subunit">
    <text evidence="4">Homodimer.</text>
</comment>
<proteinExistence type="inferred from homology"/>
<dbReference type="PROSITE" id="PS00893">
    <property type="entry name" value="NUDIX_BOX"/>
    <property type="match status" value="1"/>
</dbReference>
<dbReference type="Pfam" id="PF00293">
    <property type="entry name" value="NUDIX"/>
    <property type="match status" value="1"/>
</dbReference>
<dbReference type="GO" id="GO:0006753">
    <property type="term" value="P:nucleoside phosphate metabolic process"/>
    <property type="evidence" value="ECO:0007669"/>
    <property type="project" value="TreeGrafter"/>
</dbReference>
<gene>
    <name evidence="11" type="ORF">CWN47_01590</name>
</gene>
<evidence type="ECO:0000256" key="4">
    <source>
        <dbReference type="ARBA" id="ARBA00011738"/>
    </source>
</evidence>
<keyword evidence="6 9" id="KW-0378">Hydrolase</keyword>
<dbReference type="PANTHER" id="PTHR11839:SF18">
    <property type="entry name" value="NUDIX HYDROLASE DOMAIN-CONTAINING PROTEIN"/>
    <property type="match status" value="1"/>
</dbReference>
<dbReference type="Gene3D" id="3.90.79.10">
    <property type="entry name" value="Nucleoside Triphosphate Pyrophosphohydrolase"/>
    <property type="match status" value="1"/>
</dbReference>
<comment type="catalytic activity">
    <reaction evidence="1">
        <text>GDP-alpha-D-mannose + H2O = alpha-D-mannose 1-phosphate + GMP + 2 H(+)</text>
        <dbReference type="Rhea" id="RHEA:27978"/>
        <dbReference type="ChEBI" id="CHEBI:15377"/>
        <dbReference type="ChEBI" id="CHEBI:15378"/>
        <dbReference type="ChEBI" id="CHEBI:57527"/>
        <dbReference type="ChEBI" id="CHEBI:58115"/>
        <dbReference type="ChEBI" id="CHEBI:58409"/>
    </reaction>
</comment>
<dbReference type="GO" id="GO:0016462">
    <property type="term" value="F:pyrophosphatase activity"/>
    <property type="evidence" value="ECO:0007669"/>
    <property type="project" value="UniProtKB-ARBA"/>
</dbReference>
<dbReference type="InterPro" id="IPR020084">
    <property type="entry name" value="NUDIX_hydrolase_CS"/>
</dbReference>
<evidence type="ECO:0000256" key="5">
    <source>
        <dbReference type="ARBA" id="ARBA00016377"/>
    </source>
</evidence>
<protein>
    <recommendedName>
        <fullName evidence="5">GDP-mannose pyrophosphatase</fullName>
    </recommendedName>
    <alternativeName>
        <fullName evidence="7">GDP-mannose hydrolase</fullName>
    </alternativeName>
    <alternativeName>
        <fullName evidence="8">GDPMK</fullName>
    </alternativeName>
</protein>
<evidence type="ECO:0000256" key="1">
    <source>
        <dbReference type="ARBA" id="ARBA00000847"/>
    </source>
</evidence>
<organism evidence="11 12">
    <name type="scientific">Klebsiella variicola</name>
    <dbReference type="NCBI Taxonomy" id="244366"/>
    <lineage>
        <taxon>Bacteria</taxon>
        <taxon>Pseudomonadati</taxon>
        <taxon>Pseudomonadota</taxon>
        <taxon>Gammaproteobacteria</taxon>
        <taxon>Enterobacterales</taxon>
        <taxon>Enterobacteriaceae</taxon>
        <taxon>Klebsiella/Raoultella group</taxon>
        <taxon>Klebsiella</taxon>
        <taxon>Klebsiella pneumoniae complex</taxon>
    </lineage>
</organism>